<dbReference type="PANTHER" id="PTHR22916:SF51">
    <property type="entry name" value="GLYCOSYLTRANSFERASE EPSH-RELATED"/>
    <property type="match status" value="1"/>
</dbReference>
<evidence type="ECO:0000256" key="2">
    <source>
        <dbReference type="ARBA" id="ARBA00022676"/>
    </source>
</evidence>
<gene>
    <name evidence="5" type="ORF">IDH41_26000</name>
</gene>
<reference evidence="5" key="1">
    <citation type="submission" date="2020-09" db="EMBL/GenBank/DDBJ databases">
        <title>A novel bacterium of genus Paenibacillus, isolated from South China Sea.</title>
        <authorList>
            <person name="Huang H."/>
            <person name="Mo K."/>
            <person name="Hu Y."/>
        </authorList>
    </citation>
    <scope>NUCLEOTIDE SEQUENCE</scope>
    <source>
        <strain evidence="5">IB182493</strain>
    </source>
</reference>
<dbReference type="Pfam" id="PF00535">
    <property type="entry name" value="Glycos_transf_2"/>
    <property type="match status" value="1"/>
</dbReference>
<dbReference type="EMBL" id="JACXIY010000040">
    <property type="protein sequence ID" value="MBD2872038.1"/>
    <property type="molecule type" value="Genomic_DNA"/>
</dbReference>
<evidence type="ECO:0000313" key="5">
    <source>
        <dbReference type="EMBL" id="MBD2872038.1"/>
    </source>
</evidence>
<dbReference type="Proteomes" id="UP000632125">
    <property type="component" value="Unassembled WGS sequence"/>
</dbReference>
<evidence type="ECO:0000313" key="6">
    <source>
        <dbReference type="Proteomes" id="UP000632125"/>
    </source>
</evidence>
<dbReference type="SUPFAM" id="SSF53448">
    <property type="entry name" value="Nucleotide-diphospho-sugar transferases"/>
    <property type="match status" value="1"/>
</dbReference>
<feature type="domain" description="Glycosyltransferase 2-like" evidence="4">
    <location>
        <begin position="6"/>
        <end position="126"/>
    </location>
</feature>
<accession>A0A927CPX2</accession>
<dbReference type="AlphaFoldDB" id="A0A927CPX2"/>
<keyword evidence="3" id="KW-0808">Transferase</keyword>
<keyword evidence="2" id="KW-0328">Glycosyltransferase</keyword>
<sequence>MDVKISVIIPVYNAEPYIADCVQSLLGQTLQACEFIFVDDGSTDKSGLIIESYRLRDDRIKLITQENQGVSAARNAGLRAAAGEYAGFVDADDYIAPDMYETLYLAAAQRDCDVVVSNFESEIEGAKVVTAYPFRENAALDRDYIRQHMMPYFLQTDDLNTAVNKIYRLSVLRRHRVAFPEKVALGEDCLFNMLFFGHAASAFYLNYSGYYYREVSGSATRNIGEKDYFGKALEVFLSDPPPIYDGLLPAEHVNELKSVRLIKSMLSYIYIYLKPSKEMSFRSRYRYVKRMIANKHVRAALPLYWKGRRDAIGRYEKCLLFMVKARLTPGLLAAVVYSRSRNF</sequence>
<dbReference type="PROSITE" id="PS51257">
    <property type="entry name" value="PROKAR_LIPOPROTEIN"/>
    <property type="match status" value="1"/>
</dbReference>
<evidence type="ECO:0000259" key="4">
    <source>
        <dbReference type="Pfam" id="PF00535"/>
    </source>
</evidence>
<name>A0A927CPX2_9BACL</name>
<dbReference type="CDD" id="cd00761">
    <property type="entry name" value="Glyco_tranf_GTA_type"/>
    <property type="match status" value="1"/>
</dbReference>
<protein>
    <submittedName>
        <fullName evidence="5">Glycosyltransferase</fullName>
    </submittedName>
</protein>
<dbReference type="InterPro" id="IPR029044">
    <property type="entry name" value="Nucleotide-diphossugar_trans"/>
</dbReference>
<dbReference type="InterPro" id="IPR001173">
    <property type="entry name" value="Glyco_trans_2-like"/>
</dbReference>
<dbReference type="PANTHER" id="PTHR22916">
    <property type="entry name" value="GLYCOSYLTRANSFERASE"/>
    <property type="match status" value="1"/>
</dbReference>
<comment type="caution">
    <text evidence="5">The sequence shown here is derived from an EMBL/GenBank/DDBJ whole genome shotgun (WGS) entry which is preliminary data.</text>
</comment>
<organism evidence="5 6">
    <name type="scientific">Paenibacillus arenilitoris</name>
    <dbReference type="NCBI Taxonomy" id="2772299"/>
    <lineage>
        <taxon>Bacteria</taxon>
        <taxon>Bacillati</taxon>
        <taxon>Bacillota</taxon>
        <taxon>Bacilli</taxon>
        <taxon>Bacillales</taxon>
        <taxon>Paenibacillaceae</taxon>
        <taxon>Paenibacillus</taxon>
    </lineage>
</organism>
<dbReference type="RefSeq" id="WP_190866378.1">
    <property type="nucleotide sequence ID" value="NZ_JACXIY010000040.1"/>
</dbReference>
<keyword evidence="6" id="KW-1185">Reference proteome</keyword>
<dbReference type="GO" id="GO:0016757">
    <property type="term" value="F:glycosyltransferase activity"/>
    <property type="evidence" value="ECO:0007669"/>
    <property type="project" value="UniProtKB-KW"/>
</dbReference>
<evidence type="ECO:0000256" key="3">
    <source>
        <dbReference type="ARBA" id="ARBA00022679"/>
    </source>
</evidence>
<comment type="similarity">
    <text evidence="1">Belongs to the glycosyltransferase 2 family.</text>
</comment>
<proteinExistence type="inferred from homology"/>
<evidence type="ECO:0000256" key="1">
    <source>
        <dbReference type="ARBA" id="ARBA00006739"/>
    </source>
</evidence>
<dbReference type="Gene3D" id="3.90.550.10">
    <property type="entry name" value="Spore Coat Polysaccharide Biosynthesis Protein SpsA, Chain A"/>
    <property type="match status" value="1"/>
</dbReference>